<feature type="transmembrane region" description="Helical" evidence="1">
    <location>
        <begin position="70"/>
        <end position="88"/>
    </location>
</feature>
<feature type="transmembrane region" description="Helical" evidence="1">
    <location>
        <begin position="100"/>
        <end position="117"/>
    </location>
</feature>
<dbReference type="EMBL" id="BAAATZ010000013">
    <property type="protein sequence ID" value="GAA2728333.1"/>
    <property type="molecule type" value="Genomic_DNA"/>
</dbReference>
<proteinExistence type="predicted"/>
<feature type="transmembrane region" description="Helical" evidence="1">
    <location>
        <begin position="33"/>
        <end position="50"/>
    </location>
</feature>
<dbReference type="RefSeq" id="WP_344451635.1">
    <property type="nucleotide sequence ID" value="NZ_BAAATZ010000013.1"/>
</dbReference>
<feature type="transmembrane region" description="Helical" evidence="1">
    <location>
        <begin position="148"/>
        <end position="170"/>
    </location>
</feature>
<protein>
    <submittedName>
        <fullName evidence="2">Uncharacterized protein</fullName>
    </submittedName>
</protein>
<keyword evidence="3" id="KW-1185">Reference proteome</keyword>
<feature type="transmembrane region" description="Helical" evidence="1">
    <location>
        <begin position="124"/>
        <end position="142"/>
    </location>
</feature>
<accession>A0ABP6GQ10</accession>
<keyword evidence="1" id="KW-0812">Transmembrane</keyword>
<gene>
    <name evidence="2" type="ORF">GCM10010439_36320</name>
</gene>
<evidence type="ECO:0000313" key="2">
    <source>
        <dbReference type="EMBL" id="GAA2728333.1"/>
    </source>
</evidence>
<evidence type="ECO:0000313" key="3">
    <source>
        <dbReference type="Proteomes" id="UP001501842"/>
    </source>
</evidence>
<keyword evidence="1" id="KW-0472">Membrane</keyword>
<name>A0ABP6GQ10_9ACTN</name>
<evidence type="ECO:0000256" key="1">
    <source>
        <dbReference type="SAM" id="Phobius"/>
    </source>
</evidence>
<keyword evidence="1" id="KW-1133">Transmembrane helix</keyword>
<organism evidence="2 3">
    <name type="scientific">Actinocorallia aurantiaca</name>
    <dbReference type="NCBI Taxonomy" id="46204"/>
    <lineage>
        <taxon>Bacteria</taxon>
        <taxon>Bacillati</taxon>
        <taxon>Actinomycetota</taxon>
        <taxon>Actinomycetes</taxon>
        <taxon>Streptosporangiales</taxon>
        <taxon>Thermomonosporaceae</taxon>
        <taxon>Actinocorallia</taxon>
    </lineage>
</organism>
<sequence length="183" mass="18485">MTPDRLGLVIGAAFGLVWVEVNAGAAPSPVDLVLRILGALVFLGVLAALWRSRDARTGGADGRPGFGRNYWLVVAAEAVAFLGGNALLNGPLDLPDAVPAWIAFVVGVHFVVLAKVWREPSIGWIGGVVAVLGAAGVCMAVAEASRESIALTAGVGTGAVLLGGCGWAALRRPDGTTAPANPA</sequence>
<comment type="caution">
    <text evidence="2">The sequence shown here is derived from an EMBL/GenBank/DDBJ whole genome shotgun (WGS) entry which is preliminary data.</text>
</comment>
<reference evidence="3" key="1">
    <citation type="journal article" date="2019" name="Int. J. Syst. Evol. Microbiol.">
        <title>The Global Catalogue of Microorganisms (GCM) 10K type strain sequencing project: providing services to taxonomists for standard genome sequencing and annotation.</title>
        <authorList>
            <consortium name="The Broad Institute Genomics Platform"/>
            <consortium name="The Broad Institute Genome Sequencing Center for Infectious Disease"/>
            <person name="Wu L."/>
            <person name="Ma J."/>
        </authorList>
    </citation>
    <scope>NUCLEOTIDE SEQUENCE [LARGE SCALE GENOMIC DNA]</scope>
    <source>
        <strain evidence="3">JCM 8201</strain>
    </source>
</reference>
<dbReference type="Proteomes" id="UP001501842">
    <property type="component" value="Unassembled WGS sequence"/>
</dbReference>